<evidence type="ECO:0000256" key="6">
    <source>
        <dbReference type="SAM" id="MobiDB-lite"/>
    </source>
</evidence>
<evidence type="ECO:0000256" key="5">
    <source>
        <dbReference type="ARBA" id="ARBA00022840"/>
    </source>
</evidence>
<dbReference type="PROSITE" id="PS50893">
    <property type="entry name" value="ABC_TRANSPORTER_2"/>
    <property type="match status" value="1"/>
</dbReference>
<feature type="region of interest" description="Disordered" evidence="6">
    <location>
        <begin position="1"/>
        <end position="35"/>
    </location>
</feature>
<dbReference type="PANTHER" id="PTHR43023">
    <property type="entry name" value="PROTEIN TRIGALACTOSYLDIACYLGLYCEROL 3, CHLOROPLASTIC"/>
    <property type="match status" value="1"/>
</dbReference>
<dbReference type="SUPFAM" id="SSF52540">
    <property type="entry name" value="P-loop containing nucleoside triphosphate hydrolases"/>
    <property type="match status" value="1"/>
</dbReference>
<accession>A0A6S7BJ55</accession>
<evidence type="ECO:0000256" key="3">
    <source>
        <dbReference type="ARBA" id="ARBA00022519"/>
    </source>
</evidence>
<evidence type="ECO:0000313" key="8">
    <source>
        <dbReference type="EMBL" id="CAB3788780.1"/>
    </source>
</evidence>
<dbReference type="SMART" id="SM00382">
    <property type="entry name" value="AAA"/>
    <property type="match status" value="1"/>
</dbReference>
<dbReference type="EMBL" id="CADIKM010000010">
    <property type="protein sequence ID" value="CAB3788780.1"/>
    <property type="molecule type" value="Genomic_DNA"/>
</dbReference>
<keyword evidence="9" id="KW-1185">Reference proteome</keyword>
<gene>
    <name evidence="8" type="primary">btuD_6</name>
    <name evidence="8" type="ORF">LMG28138_02678</name>
</gene>
<evidence type="ECO:0000313" key="9">
    <source>
        <dbReference type="Proteomes" id="UP000494115"/>
    </source>
</evidence>
<keyword evidence="1" id="KW-0813">Transport</keyword>
<feature type="compositionally biased region" description="Basic and acidic residues" evidence="6">
    <location>
        <begin position="8"/>
        <end position="17"/>
    </location>
</feature>
<keyword evidence="2" id="KW-1003">Cell membrane</keyword>
<dbReference type="PROSITE" id="PS00211">
    <property type="entry name" value="ABC_TRANSPORTER_1"/>
    <property type="match status" value="1"/>
</dbReference>
<keyword evidence="3" id="KW-0472">Membrane</keyword>
<keyword evidence="3" id="KW-0997">Cell inner membrane</keyword>
<feature type="domain" description="ABC transporter" evidence="7">
    <location>
        <begin position="64"/>
        <end position="301"/>
    </location>
</feature>
<dbReference type="InterPro" id="IPR027417">
    <property type="entry name" value="P-loop_NTPase"/>
</dbReference>
<keyword evidence="5 8" id="KW-0067">ATP-binding</keyword>
<dbReference type="InterPro" id="IPR003593">
    <property type="entry name" value="AAA+_ATPase"/>
</dbReference>
<evidence type="ECO:0000256" key="1">
    <source>
        <dbReference type="ARBA" id="ARBA00022448"/>
    </source>
</evidence>
<organism evidence="8 9">
    <name type="scientific">Pararobbsia alpina</name>
    <dbReference type="NCBI Taxonomy" id="621374"/>
    <lineage>
        <taxon>Bacteria</taxon>
        <taxon>Pseudomonadati</taxon>
        <taxon>Pseudomonadota</taxon>
        <taxon>Betaproteobacteria</taxon>
        <taxon>Burkholderiales</taxon>
        <taxon>Burkholderiaceae</taxon>
        <taxon>Pararobbsia</taxon>
    </lineage>
</organism>
<keyword evidence="4" id="KW-0547">Nucleotide-binding</keyword>
<dbReference type="Proteomes" id="UP000494115">
    <property type="component" value="Unassembled WGS sequence"/>
</dbReference>
<dbReference type="Pfam" id="PF00005">
    <property type="entry name" value="ABC_tran"/>
    <property type="match status" value="1"/>
</dbReference>
<dbReference type="GO" id="GO:0016887">
    <property type="term" value="F:ATP hydrolysis activity"/>
    <property type="evidence" value="ECO:0007669"/>
    <property type="project" value="InterPro"/>
</dbReference>
<reference evidence="8 9" key="1">
    <citation type="submission" date="2020-04" db="EMBL/GenBank/DDBJ databases">
        <authorList>
            <person name="De Canck E."/>
        </authorList>
    </citation>
    <scope>NUCLEOTIDE SEQUENCE [LARGE SCALE GENOMIC DNA]</scope>
    <source>
        <strain evidence="8 9">LMG 28138</strain>
    </source>
</reference>
<evidence type="ECO:0000256" key="4">
    <source>
        <dbReference type="ARBA" id="ARBA00022741"/>
    </source>
</evidence>
<evidence type="ECO:0000259" key="7">
    <source>
        <dbReference type="PROSITE" id="PS50893"/>
    </source>
</evidence>
<dbReference type="PANTHER" id="PTHR43023:SF3">
    <property type="entry name" value="PROTEIN TRIGALACTOSYLDIACYLGLYCEROL 3, CHLOROPLASTIC"/>
    <property type="match status" value="1"/>
</dbReference>
<proteinExistence type="predicted"/>
<dbReference type="Gene3D" id="3.40.50.300">
    <property type="entry name" value="P-loop containing nucleotide triphosphate hydrolases"/>
    <property type="match status" value="1"/>
</dbReference>
<sequence length="334" mass="35428">MNSPLDSRLGDAMRDASSRAAGRNQGNRPGATVASASTLRNTAGASMNGPRTTGGAGLNAPPAIEVRGLLKRYGSAVVHEDLDFEVQHGEVISLVGGSGAGKTVLVRQILGLEAPTAGTIRVLGHDLSKVSGRDARLIRARSGMLFQRGALFSAMSVFDNIAQPIRELGHVPPDLLHDLVMLKIEMVGLSTRHATKMPAALSGGMIKRVGIARAIALEPELLFLDEPTAGLDPQASEEFVDLIASLRRALDLTVVMVTHDLDTMTSLSTRVAVLADRKIIINAPLETVAGIDHPFIHEYFLGARGRRALQALPPERRARLPDAALAPVPADIAR</sequence>
<protein>
    <submittedName>
        <fullName evidence="8">Vitamin B12 import ATP-binding protein BtuD</fullName>
    </submittedName>
</protein>
<name>A0A6S7BJ55_9BURK</name>
<dbReference type="GO" id="GO:0005524">
    <property type="term" value="F:ATP binding"/>
    <property type="evidence" value="ECO:0007669"/>
    <property type="project" value="UniProtKB-KW"/>
</dbReference>
<evidence type="ECO:0000256" key="2">
    <source>
        <dbReference type="ARBA" id="ARBA00022475"/>
    </source>
</evidence>
<dbReference type="InterPro" id="IPR003439">
    <property type="entry name" value="ABC_transporter-like_ATP-bd"/>
</dbReference>
<dbReference type="InterPro" id="IPR017871">
    <property type="entry name" value="ABC_transporter-like_CS"/>
</dbReference>
<dbReference type="AlphaFoldDB" id="A0A6S7BJ55"/>